<proteinExistence type="predicted"/>
<accession>M7N6U3</accession>
<dbReference type="EMBL" id="AODQ01000007">
    <property type="protein sequence ID" value="EMR04313.1"/>
    <property type="molecule type" value="Genomic_DNA"/>
</dbReference>
<reference evidence="3 4" key="1">
    <citation type="journal article" date="2013" name="Genome Announc.">
        <title>Draft Genome Sequence of Cesiribacter andamanensis Strain AMV16T, Isolated from a Soil Sample from a Mud Volcano in the Andaman Islands, India.</title>
        <authorList>
            <person name="Shivaji S."/>
            <person name="Ara S."/>
            <person name="Begum Z."/>
            <person name="Srinivas T.N."/>
            <person name="Singh A."/>
            <person name="Kumar Pinnaka A."/>
        </authorList>
    </citation>
    <scope>NUCLEOTIDE SEQUENCE [LARGE SCALE GENOMIC DNA]</scope>
    <source>
        <strain evidence="3 4">AMV16</strain>
    </source>
</reference>
<dbReference type="Pfam" id="PF13568">
    <property type="entry name" value="OMP_b-brl_2"/>
    <property type="match status" value="1"/>
</dbReference>
<keyword evidence="1" id="KW-0732">Signal</keyword>
<keyword evidence="4" id="KW-1185">Reference proteome</keyword>
<dbReference type="STRING" id="1279009.ADICEAN_00476"/>
<evidence type="ECO:0000313" key="3">
    <source>
        <dbReference type="EMBL" id="EMR04313.1"/>
    </source>
</evidence>
<organism evidence="3 4">
    <name type="scientific">Cesiribacter andamanensis AMV16</name>
    <dbReference type="NCBI Taxonomy" id="1279009"/>
    <lineage>
        <taxon>Bacteria</taxon>
        <taxon>Pseudomonadati</taxon>
        <taxon>Bacteroidota</taxon>
        <taxon>Cytophagia</taxon>
        <taxon>Cytophagales</taxon>
        <taxon>Cesiribacteraceae</taxon>
        <taxon>Cesiribacter</taxon>
    </lineage>
</organism>
<evidence type="ECO:0000259" key="2">
    <source>
        <dbReference type="Pfam" id="PF13568"/>
    </source>
</evidence>
<feature type="chain" id="PRO_5004081947" description="Outer membrane protein beta-barrel domain-containing protein" evidence="1">
    <location>
        <begin position="20"/>
        <end position="211"/>
    </location>
</feature>
<dbReference type="RefSeq" id="WP_009193883.1">
    <property type="nucleotide sequence ID" value="NZ_AODQ01000007.1"/>
</dbReference>
<dbReference type="eggNOG" id="ENOG5032Z4Z">
    <property type="taxonomic scope" value="Bacteria"/>
</dbReference>
<evidence type="ECO:0000256" key="1">
    <source>
        <dbReference type="SAM" id="SignalP"/>
    </source>
</evidence>
<sequence length="211" mass="23523">MKKACLVLLGLALAIGAQAQSKIGIKFSPTLSTNRVNYEGSDFSVNSDGIGGRFVFGVVYDLFLADNYSFSTGLMYAPKRVGLEVTDRTTSMTRTEAYSLQYLQLPASLKLFTNELALDTRMYFQLGGLLDVKINEKAQSDDNRYIDKFQFFDFSVHLGAGAEYRLGYNTVLFGGFFYNRGVVNAARRTNDFADKLRINNDLLGLDLGIKF</sequence>
<feature type="signal peptide" evidence="1">
    <location>
        <begin position="1"/>
        <end position="19"/>
    </location>
</feature>
<dbReference type="InterPro" id="IPR025665">
    <property type="entry name" value="Beta-barrel_OMP_2"/>
</dbReference>
<feature type="domain" description="Outer membrane protein beta-barrel" evidence="2">
    <location>
        <begin position="18"/>
        <end position="181"/>
    </location>
</feature>
<gene>
    <name evidence="3" type="ORF">ADICEAN_00476</name>
</gene>
<protein>
    <recommendedName>
        <fullName evidence="2">Outer membrane protein beta-barrel domain-containing protein</fullName>
    </recommendedName>
</protein>
<dbReference type="Proteomes" id="UP000011910">
    <property type="component" value="Unassembled WGS sequence"/>
</dbReference>
<dbReference type="AlphaFoldDB" id="M7N6U3"/>
<comment type="caution">
    <text evidence="3">The sequence shown here is derived from an EMBL/GenBank/DDBJ whole genome shotgun (WGS) entry which is preliminary data.</text>
</comment>
<evidence type="ECO:0000313" key="4">
    <source>
        <dbReference type="Proteomes" id="UP000011910"/>
    </source>
</evidence>
<name>M7N6U3_9BACT</name>
<dbReference type="OrthoDB" id="978236at2"/>